<organism evidence="1 2">
    <name type="scientific">Fusarium decemcellulare</name>
    <dbReference type="NCBI Taxonomy" id="57161"/>
    <lineage>
        <taxon>Eukaryota</taxon>
        <taxon>Fungi</taxon>
        <taxon>Dikarya</taxon>
        <taxon>Ascomycota</taxon>
        <taxon>Pezizomycotina</taxon>
        <taxon>Sordariomycetes</taxon>
        <taxon>Hypocreomycetidae</taxon>
        <taxon>Hypocreales</taxon>
        <taxon>Nectriaceae</taxon>
        <taxon>Fusarium</taxon>
        <taxon>Fusarium decemcellulare species complex</taxon>
    </lineage>
</organism>
<protein>
    <submittedName>
        <fullName evidence="1">Uncharacterized protein</fullName>
    </submittedName>
</protein>
<evidence type="ECO:0000313" key="2">
    <source>
        <dbReference type="Proteomes" id="UP001148629"/>
    </source>
</evidence>
<reference evidence="1" key="1">
    <citation type="submission" date="2022-08" db="EMBL/GenBank/DDBJ databases">
        <title>Genome Sequence of Fusarium decemcellulare.</title>
        <authorList>
            <person name="Buettner E."/>
        </authorList>
    </citation>
    <scope>NUCLEOTIDE SEQUENCE</scope>
    <source>
        <strain evidence="1">Babe19</strain>
    </source>
</reference>
<dbReference type="Proteomes" id="UP001148629">
    <property type="component" value="Unassembled WGS sequence"/>
</dbReference>
<proteinExistence type="predicted"/>
<comment type="caution">
    <text evidence="1">The sequence shown here is derived from an EMBL/GenBank/DDBJ whole genome shotgun (WGS) entry which is preliminary data.</text>
</comment>
<keyword evidence="2" id="KW-1185">Reference proteome</keyword>
<dbReference type="EMBL" id="JANRMS010001569">
    <property type="protein sequence ID" value="KAJ3527377.1"/>
    <property type="molecule type" value="Genomic_DNA"/>
</dbReference>
<sequence length="160" mass="17749">MITSYVEQSVDILEISCKIRWHKRNPALPINPPWMCCIPPLCAFNQAGWLLISVIGSSRGISHDLSSRLFDHLSSASIVKFKRAPPPSGPVVDLPLAGEVETQAARLDGKLLLQTGTYVFQEKPRLLVLKAIKLMHISKQALVFGFAEKRSAAEARHPRI</sequence>
<accession>A0ACC1RWU1</accession>
<evidence type="ECO:0000313" key="1">
    <source>
        <dbReference type="EMBL" id="KAJ3527377.1"/>
    </source>
</evidence>
<name>A0ACC1RWU1_9HYPO</name>
<gene>
    <name evidence="1" type="ORF">NM208_g10730</name>
</gene>